<organism evidence="5 6">
    <name type="scientific">Paraburkholderia lacunae</name>
    <dbReference type="NCBI Taxonomy" id="2211104"/>
    <lineage>
        <taxon>Bacteria</taxon>
        <taxon>Pseudomonadati</taxon>
        <taxon>Pseudomonadota</taxon>
        <taxon>Betaproteobacteria</taxon>
        <taxon>Burkholderiales</taxon>
        <taxon>Burkholderiaceae</taxon>
        <taxon>Paraburkholderia</taxon>
    </lineage>
</organism>
<evidence type="ECO:0000256" key="2">
    <source>
        <dbReference type="ARBA" id="ARBA00023125"/>
    </source>
</evidence>
<reference evidence="6" key="1">
    <citation type="submission" date="2018-05" db="EMBL/GenBank/DDBJ databases">
        <authorList>
            <person name="Feng T."/>
        </authorList>
    </citation>
    <scope>NUCLEOTIDE SEQUENCE [LARGE SCALE GENOMIC DNA]</scope>
    <source>
        <strain evidence="6">S27</strain>
    </source>
</reference>
<dbReference type="Gene3D" id="3.30.450.80">
    <property type="entry name" value="Transcription factor LuxR-like, autoinducer-binding domain"/>
    <property type="match status" value="1"/>
</dbReference>
<sequence length="221" mass="24271">MEDLFLILSGYAVALGYEFCCYGFRSPVPVSRRPVRVLDTYPAGWMAHYMEQGYLRTDPVVLRGAQSALPIVWSDALFAEAGTMWQEAQAFGIRAGISQSSWGKNGSFGVLSLARSAEAVSPAERNAISMCIAWLANATHTEMSRFLFRHAETDGTQSLTEREREILCWTSEGKSSQEVGMILNIAPSTVNFHINKILSKMGAINKMQAAVRAVALGIINN</sequence>
<dbReference type="InterPro" id="IPR036388">
    <property type="entry name" value="WH-like_DNA-bd_sf"/>
</dbReference>
<feature type="domain" description="HTH luxR-type" evidence="4">
    <location>
        <begin position="152"/>
        <end position="217"/>
    </location>
</feature>
<gene>
    <name evidence="5" type="ORF">DLM46_10880</name>
</gene>
<keyword evidence="6" id="KW-1185">Reference proteome</keyword>
<comment type="caution">
    <text evidence="5">The sequence shown here is derived from an EMBL/GenBank/DDBJ whole genome shotgun (WGS) entry which is preliminary data.</text>
</comment>
<dbReference type="InterPro" id="IPR016032">
    <property type="entry name" value="Sig_transdc_resp-reg_C-effctor"/>
</dbReference>
<dbReference type="CDD" id="cd06170">
    <property type="entry name" value="LuxR_C_like"/>
    <property type="match status" value="1"/>
</dbReference>
<dbReference type="GO" id="GO:0006355">
    <property type="term" value="P:regulation of DNA-templated transcription"/>
    <property type="evidence" value="ECO:0007669"/>
    <property type="project" value="InterPro"/>
</dbReference>
<evidence type="ECO:0000259" key="4">
    <source>
        <dbReference type="PROSITE" id="PS50043"/>
    </source>
</evidence>
<dbReference type="Proteomes" id="UP000254875">
    <property type="component" value="Unassembled WGS sequence"/>
</dbReference>
<dbReference type="InterPro" id="IPR000792">
    <property type="entry name" value="Tscrpt_reg_LuxR_C"/>
</dbReference>
<dbReference type="PANTHER" id="PTHR44688:SF25">
    <property type="entry name" value="HTH LUXR-TYPE DOMAIN-CONTAINING PROTEIN"/>
    <property type="match status" value="1"/>
</dbReference>
<keyword evidence="1" id="KW-0805">Transcription regulation</keyword>
<evidence type="ECO:0000313" key="6">
    <source>
        <dbReference type="Proteomes" id="UP000254875"/>
    </source>
</evidence>
<dbReference type="Gene3D" id="1.10.10.10">
    <property type="entry name" value="Winged helix-like DNA-binding domain superfamily/Winged helix DNA-binding domain"/>
    <property type="match status" value="1"/>
</dbReference>
<dbReference type="SMART" id="SM00421">
    <property type="entry name" value="HTH_LUXR"/>
    <property type="match status" value="1"/>
</dbReference>
<dbReference type="Pfam" id="PF03472">
    <property type="entry name" value="Autoind_bind"/>
    <property type="match status" value="1"/>
</dbReference>
<name>A0A370NB55_9BURK</name>
<dbReference type="GO" id="GO:0003677">
    <property type="term" value="F:DNA binding"/>
    <property type="evidence" value="ECO:0007669"/>
    <property type="project" value="UniProtKB-KW"/>
</dbReference>
<dbReference type="Pfam" id="PF00196">
    <property type="entry name" value="GerE"/>
    <property type="match status" value="1"/>
</dbReference>
<dbReference type="EMBL" id="QHKS01000006">
    <property type="protein sequence ID" value="RDK02748.1"/>
    <property type="molecule type" value="Genomic_DNA"/>
</dbReference>
<evidence type="ECO:0000256" key="1">
    <source>
        <dbReference type="ARBA" id="ARBA00023015"/>
    </source>
</evidence>
<keyword evidence="2" id="KW-0238">DNA-binding</keyword>
<dbReference type="InterPro" id="IPR005143">
    <property type="entry name" value="TF_LuxR_autoind-bd_dom"/>
</dbReference>
<keyword evidence="3" id="KW-0804">Transcription</keyword>
<evidence type="ECO:0000256" key="3">
    <source>
        <dbReference type="ARBA" id="ARBA00023163"/>
    </source>
</evidence>
<dbReference type="PANTHER" id="PTHR44688">
    <property type="entry name" value="DNA-BINDING TRANSCRIPTIONAL ACTIVATOR DEVR_DOSR"/>
    <property type="match status" value="1"/>
</dbReference>
<dbReference type="AlphaFoldDB" id="A0A370NB55"/>
<dbReference type="PRINTS" id="PR00038">
    <property type="entry name" value="HTHLUXR"/>
</dbReference>
<evidence type="ECO:0000313" key="5">
    <source>
        <dbReference type="EMBL" id="RDK02748.1"/>
    </source>
</evidence>
<dbReference type="InterPro" id="IPR036693">
    <property type="entry name" value="TF_LuxR_autoind-bd_dom_sf"/>
</dbReference>
<accession>A0A370NB55</accession>
<protein>
    <submittedName>
        <fullName evidence="5">LuxR family transcriptional regulator</fullName>
    </submittedName>
</protein>
<proteinExistence type="predicted"/>
<dbReference type="PROSITE" id="PS50043">
    <property type="entry name" value="HTH_LUXR_2"/>
    <property type="match status" value="1"/>
</dbReference>
<dbReference type="SUPFAM" id="SSF46894">
    <property type="entry name" value="C-terminal effector domain of the bipartite response regulators"/>
    <property type="match status" value="1"/>
</dbReference>
<dbReference type="SUPFAM" id="SSF75516">
    <property type="entry name" value="Pheromone-binding domain of LuxR-like quorum-sensing transcription factors"/>
    <property type="match status" value="1"/>
</dbReference>